<evidence type="ECO:0000256" key="3">
    <source>
        <dbReference type="SAM" id="SignalP"/>
    </source>
</evidence>
<protein>
    <submittedName>
        <fullName evidence="4">Uncharacterized protein</fullName>
    </submittedName>
</protein>
<keyword evidence="2" id="KW-1133">Transmembrane helix</keyword>
<accession>A7T281</accession>
<feature type="signal peptide" evidence="3">
    <location>
        <begin position="1"/>
        <end position="21"/>
    </location>
</feature>
<keyword evidence="2" id="KW-0472">Membrane</keyword>
<proteinExistence type="predicted"/>
<dbReference type="EMBL" id="DS470212">
    <property type="protein sequence ID" value="EDO29935.1"/>
    <property type="molecule type" value="Genomic_DNA"/>
</dbReference>
<dbReference type="HOGENOM" id="CLU_869605_0_0_1"/>
<dbReference type="InParanoid" id="A7T281"/>
<evidence type="ECO:0000313" key="5">
    <source>
        <dbReference type="Proteomes" id="UP000001593"/>
    </source>
</evidence>
<feature type="region of interest" description="Disordered" evidence="1">
    <location>
        <begin position="285"/>
        <end position="320"/>
    </location>
</feature>
<gene>
    <name evidence="4" type="ORF">NEMVEDRAFT_v1g248586</name>
</gene>
<dbReference type="InterPro" id="IPR009011">
    <property type="entry name" value="Man6P_isomerase_rcpt-bd_dom_sf"/>
</dbReference>
<keyword evidence="5" id="KW-1185">Reference proteome</keyword>
<evidence type="ECO:0000256" key="2">
    <source>
        <dbReference type="SAM" id="Phobius"/>
    </source>
</evidence>
<dbReference type="AlphaFoldDB" id="A7T281"/>
<evidence type="ECO:0000256" key="1">
    <source>
        <dbReference type="SAM" id="MobiDB-lite"/>
    </source>
</evidence>
<keyword evidence="3" id="KW-0732">Signal</keyword>
<feature type="region of interest" description="Disordered" evidence="1">
    <location>
        <begin position="220"/>
        <end position="258"/>
    </location>
</feature>
<sequence>MELPTFAVVTVLLLLPTRILAQKKISACACEFHGDLVNLESLAWQDGLRPRYSVNSSGYTFAYNPCVPYKTTGCSKDVAASKTSILTKDCVTLGDQASMECTNVDGFNVMKYTRPDDKSFTVSVYVTCNHKLVKPDDALFKLQRGSASPEYVLSHMCGCANACLVTTPATPTDPTTPDPTAPDPTDKEPTDYTIYIIGGSTGAAALVVLVIVVAAIVSRRNPGPDGQPPLLQGDNGGNDAQEGEGVAPGRGNDDGGGYEEIHEVVEEYVLSHMCGCANACLVTTPATPTDPTTPDPTAPDPTDKEPTGTRYSCLAARGGG</sequence>
<dbReference type="Proteomes" id="UP000001593">
    <property type="component" value="Unassembled WGS sequence"/>
</dbReference>
<feature type="transmembrane region" description="Helical" evidence="2">
    <location>
        <begin position="192"/>
        <end position="217"/>
    </location>
</feature>
<dbReference type="GO" id="GO:0000139">
    <property type="term" value="C:Golgi membrane"/>
    <property type="evidence" value="ECO:0007669"/>
    <property type="project" value="UniProtKB-SubCell"/>
</dbReference>
<dbReference type="PANTHER" id="PTHR15071">
    <property type="entry name" value="MANNOSE-6-PHOSPHATE RECEPTOR FAMILY MEMBER"/>
    <property type="match status" value="1"/>
</dbReference>
<name>A7T281_NEMVE</name>
<organism evidence="4 5">
    <name type="scientific">Nematostella vectensis</name>
    <name type="common">Starlet sea anemone</name>
    <dbReference type="NCBI Taxonomy" id="45351"/>
    <lineage>
        <taxon>Eukaryota</taxon>
        <taxon>Metazoa</taxon>
        <taxon>Cnidaria</taxon>
        <taxon>Anthozoa</taxon>
        <taxon>Hexacorallia</taxon>
        <taxon>Actiniaria</taxon>
        <taxon>Edwardsiidae</taxon>
        <taxon>Nematostella</taxon>
    </lineage>
</organism>
<keyword evidence="2" id="KW-0812">Transmembrane</keyword>
<feature type="chain" id="PRO_5002715580" evidence="3">
    <location>
        <begin position="22"/>
        <end position="320"/>
    </location>
</feature>
<dbReference type="SUPFAM" id="SSF50911">
    <property type="entry name" value="Mannose 6-phosphate receptor domain"/>
    <property type="match status" value="1"/>
</dbReference>
<feature type="region of interest" description="Disordered" evidence="1">
    <location>
        <begin position="168"/>
        <end position="188"/>
    </location>
</feature>
<evidence type="ECO:0000313" key="4">
    <source>
        <dbReference type="EMBL" id="EDO29935.1"/>
    </source>
</evidence>
<reference evidence="4 5" key="1">
    <citation type="journal article" date="2007" name="Science">
        <title>Sea anemone genome reveals ancestral eumetazoan gene repertoire and genomic organization.</title>
        <authorList>
            <person name="Putnam N.H."/>
            <person name="Srivastava M."/>
            <person name="Hellsten U."/>
            <person name="Dirks B."/>
            <person name="Chapman J."/>
            <person name="Salamov A."/>
            <person name="Terry A."/>
            <person name="Shapiro H."/>
            <person name="Lindquist E."/>
            <person name="Kapitonov V.V."/>
            <person name="Jurka J."/>
            <person name="Genikhovich G."/>
            <person name="Grigoriev I.V."/>
            <person name="Lucas S.M."/>
            <person name="Steele R.E."/>
            <person name="Finnerty J.R."/>
            <person name="Technau U."/>
            <person name="Martindale M.Q."/>
            <person name="Rokhsar D.S."/>
        </authorList>
    </citation>
    <scope>NUCLEOTIDE SEQUENCE [LARGE SCALE GENOMIC DNA]</scope>
    <source>
        <strain evidence="5">CH2 X CH6</strain>
    </source>
</reference>
<dbReference type="PANTHER" id="PTHR15071:SF0">
    <property type="entry name" value="MANNOSE 6-PHOSPHATE RECEPTOR-LIKE PROTEIN 1"/>
    <property type="match status" value="1"/>
</dbReference>
<dbReference type="Gene3D" id="2.70.130.10">
    <property type="entry name" value="Mannose-6-phosphate receptor binding domain"/>
    <property type="match status" value="1"/>
</dbReference>